<dbReference type="GO" id="GO:0003700">
    <property type="term" value="F:DNA-binding transcription factor activity"/>
    <property type="evidence" value="ECO:0007669"/>
    <property type="project" value="InterPro"/>
</dbReference>
<dbReference type="GO" id="GO:0006357">
    <property type="term" value="P:regulation of transcription by RNA polymerase II"/>
    <property type="evidence" value="ECO:0007669"/>
    <property type="project" value="TreeGrafter"/>
</dbReference>
<keyword evidence="14" id="KW-1185">Reference proteome</keyword>
<evidence type="ECO:0000313" key="13">
    <source>
        <dbReference type="EMBL" id="KAG6731120.1"/>
    </source>
</evidence>
<evidence type="ECO:0000256" key="1">
    <source>
        <dbReference type="ARBA" id="ARBA00004123"/>
    </source>
</evidence>
<dbReference type="PANTHER" id="PTHR10015:SF377">
    <property type="entry name" value="HEAT STRESS TRANSCRIPTION FACTOR A-5"/>
    <property type="match status" value="1"/>
</dbReference>
<evidence type="ECO:0000256" key="10">
    <source>
        <dbReference type="SAM" id="MobiDB-lite"/>
    </source>
</evidence>
<dbReference type="Proteomes" id="UP000811609">
    <property type="component" value="Chromosome 1"/>
</dbReference>
<evidence type="ECO:0000256" key="2">
    <source>
        <dbReference type="ARBA" id="ARBA00022553"/>
    </source>
</evidence>
<evidence type="ECO:0000259" key="11">
    <source>
        <dbReference type="PROSITE" id="PS00434"/>
    </source>
</evidence>
<evidence type="ECO:0000256" key="9">
    <source>
        <dbReference type="SAM" id="Coils"/>
    </source>
</evidence>
<dbReference type="Pfam" id="PF00447">
    <property type="entry name" value="HSF_DNA-bind"/>
    <property type="match status" value="1"/>
</dbReference>
<gene>
    <name evidence="12" type="ORF">CIPAW_01G116400</name>
    <name evidence="13" type="ORF">I3842_01G114200</name>
</gene>
<comment type="similarity">
    <text evidence="8">Belongs to the HSF family. Class A subfamily.</text>
</comment>
<comment type="subcellular location">
    <subcellularLocation>
        <location evidence="1">Nucleus</location>
    </subcellularLocation>
</comment>
<evidence type="ECO:0000313" key="12">
    <source>
        <dbReference type="EMBL" id="KAG6667659.1"/>
    </source>
</evidence>
<evidence type="ECO:0000256" key="3">
    <source>
        <dbReference type="ARBA" id="ARBA00023015"/>
    </source>
</evidence>
<keyword evidence="3" id="KW-0805">Transcription regulation</keyword>
<dbReference type="EMBL" id="CM031809">
    <property type="protein sequence ID" value="KAG6667659.1"/>
    <property type="molecule type" value="Genomic_DNA"/>
</dbReference>
<accession>A0A8T1RLV0</accession>
<name>A0A8T1RLV0_CARIL</name>
<feature type="region of interest" description="Disordered" evidence="10">
    <location>
        <begin position="320"/>
        <end position="345"/>
    </location>
</feature>
<evidence type="ECO:0000256" key="4">
    <source>
        <dbReference type="ARBA" id="ARBA00023016"/>
    </source>
</evidence>
<protein>
    <recommendedName>
        <fullName evidence="11">HSF-type DNA-binding domain-containing protein</fullName>
    </recommendedName>
</protein>
<reference evidence="12" key="1">
    <citation type="submission" date="2020-12" db="EMBL/GenBank/DDBJ databases">
        <title>WGS assembly of Carya illinoinensis cv. Pawnee.</title>
        <authorList>
            <person name="Platts A."/>
            <person name="Shu S."/>
            <person name="Wright S."/>
            <person name="Barry K."/>
            <person name="Edger P."/>
            <person name="Pires J.C."/>
            <person name="Schmutz J."/>
        </authorList>
    </citation>
    <scope>NUCLEOTIDE SEQUENCE</scope>
    <source>
        <tissue evidence="12">Leaf</tissue>
    </source>
</reference>
<evidence type="ECO:0000256" key="5">
    <source>
        <dbReference type="ARBA" id="ARBA00023125"/>
    </source>
</evidence>
<keyword evidence="5" id="KW-0238">DNA-binding</keyword>
<keyword evidence="2" id="KW-0597">Phosphoprotein</keyword>
<feature type="domain" description="HSF-type DNA-binding" evidence="11">
    <location>
        <begin position="57"/>
        <end position="81"/>
    </location>
</feature>
<dbReference type="Proteomes" id="UP000811246">
    <property type="component" value="Chromosome 1"/>
</dbReference>
<evidence type="ECO:0000256" key="8">
    <source>
        <dbReference type="ARBA" id="ARBA00061350"/>
    </source>
</evidence>
<keyword evidence="9" id="KW-0175">Coiled coil</keyword>
<organism evidence="12 14">
    <name type="scientific">Carya illinoinensis</name>
    <name type="common">Pecan</name>
    <dbReference type="NCBI Taxonomy" id="32201"/>
    <lineage>
        <taxon>Eukaryota</taxon>
        <taxon>Viridiplantae</taxon>
        <taxon>Streptophyta</taxon>
        <taxon>Embryophyta</taxon>
        <taxon>Tracheophyta</taxon>
        <taxon>Spermatophyta</taxon>
        <taxon>Magnoliopsida</taxon>
        <taxon>eudicotyledons</taxon>
        <taxon>Gunneridae</taxon>
        <taxon>Pentapetalae</taxon>
        <taxon>rosids</taxon>
        <taxon>fabids</taxon>
        <taxon>Fagales</taxon>
        <taxon>Juglandaceae</taxon>
        <taxon>Carya</taxon>
    </lineage>
</organism>
<proteinExistence type="inferred from homology"/>
<dbReference type="FunFam" id="1.10.10.10:FF:000057">
    <property type="entry name" value="Heat shock transcription factor 1"/>
    <property type="match status" value="1"/>
</dbReference>
<keyword evidence="7" id="KW-0539">Nucleus</keyword>
<comment type="caution">
    <text evidence="12">The sequence shown here is derived from an EMBL/GenBank/DDBJ whole genome shotgun (WGS) entry which is preliminary data.</text>
</comment>
<dbReference type="EMBL" id="CM031825">
    <property type="protein sequence ID" value="KAG6731120.1"/>
    <property type="molecule type" value="Genomic_DNA"/>
</dbReference>
<dbReference type="GO" id="GO:0005634">
    <property type="term" value="C:nucleus"/>
    <property type="evidence" value="ECO:0007669"/>
    <property type="project" value="UniProtKB-SubCell"/>
</dbReference>
<reference evidence="13" key="2">
    <citation type="submission" date="2021-01" db="EMBL/GenBank/DDBJ databases">
        <authorList>
            <person name="Lovell J.T."/>
            <person name="Bentley N."/>
            <person name="Bhattarai G."/>
            <person name="Jenkins J.W."/>
            <person name="Sreedasyam A."/>
            <person name="Alarcon Y."/>
            <person name="Bock C."/>
            <person name="Boston L."/>
            <person name="Carlson J."/>
            <person name="Cervantes K."/>
            <person name="Clermont K."/>
            <person name="Krom N."/>
            <person name="Kubenka K."/>
            <person name="Mamidi S."/>
            <person name="Mattison C."/>
            <person name="Monteros M."/>
            <person name="Pisani C."/>
            <person name="Plott C."/>
            <person name="Rajasekar S."/>
            <person name="Rhein H.S."/>
            <person name="Rohla C."/>
            <person name="Song M."/>
            <person name="Hilaire R.S."/>
            <person name="Shu S."/>
            <person name="Wells L."/>
            <person name="Wang X."/>
            <person name="Webber J."/>
            <person name="Heerema R.J."/>
            <person name="Klein P."/>
            <person name="Conner P."/>
            <person name="Grauke L."/>
            <person name="Grimwood J."/>
            <person name="Schmutz J."/>
            <person name="Randall J.J."/>
        </authorList>
    </citation>
    <scope>NUCLEOTIDE SEQUENCE</scope>
    <source>
        <tissue evidence="13">Leaf</tissue>
    </source>
</reference>
<feature type="coiled-coil region" evidence="9">
    <location>
        <begin position="125"/>
        <end position="187"/>
    </location>
</feature>
<dbReference type="AlphaFoldDB" id="A0A8T1RLV0"/>
<keyword evidence="4" id="KW-0346">Stress response</keyword>
<feature type="region of interest" description="Disordered" evidence="10">
    <location>
        <begin position="379"/>
        <end position="419"/>
    </location>
</feature>
<evidence type="ECO:0000256" key="6">
    <source>
        <dbReference type="ARBA" id="ARBA00023163"/>
    </source>
</evidence>
<sequence length="485" mass="54694">MDGGPTTSGSGVGGPAPFLIKTYDMVDDSETDEIVSWSSHKASFVVWNPPEFSRLLLPTFFKHNNFSSFIRQLNTYGFRKIDPERWEFANEDFVKDEKHRLKNIHRRKPIHSHSNSQGSVVHPERAALNDEIERLMRERATLEANVLRSKQHRSAAKFHYEDLKQLMDNMERRQEKLLASLDKALQNPSFVEILVQKIESMGFSAYNKKRRLPQVDHSQPVVVNSFVDNHSSSRSGFGNDSHQFSNKVRLELSPAVSDINLVSHSAQSSYEDGACLQRKASNEEPKGGQTRTEGFVFPRELLELSDAGTSFTLKMNSSLSQRVPTNEAPRPQHLQPSLDSNEEGDSHISFHLNLTLASSPLQVNKSPYSERMPQLIQEIGKSRDSKSKTNGEESDTTTTPMRKYQADDTDLSSSQRVPINDQAPAVASVRINDVFWEQFLTERPECLDNEEASSTYRSNPYDEQEGGSSGLGMSGKTKNTEQLTL</sequence>
<evidence type="ECO:0000313" key="14">
    <source>
        <dbReference type="Proteomes" id="UP000811609"/>
    </source>
</evidence>
<dbReference type="GO" id="GO:0000978">
    <property type="term" value="F:RNA polymerase II cis-regulatory region sequence-specific DNA binding"/>
    <property type="evidence" value="ECO:0007669"/>
    <property type="project" value="TreeGrafter"/>
</dbReference>
<dbReference type="PROSITE" id="PS00434">
    <property type="entry name" value="HSF_DOMAIN"/>
    <property type="match status" value="1"/>
</dbReference>
<feature type="compositionally biased region" description="Polar residues" evidence="10">
    <location>
        <begin position="476"/>
        <end position="485"/>
    </location>
</feature>
<dbReference type="PANTHER" id="PTHR10015">
    <property type="entry name" value="HEAT SHOCK TRANSCRIPTION FACTOR"/>
    <property type="match status" value="1"/>
</dbReference>
<feature type="region of interest" description="Disordered" evidence="10">
    <location>
        <begin position="446"/>
        <end position="485"/>
    </location>
</feature>
<keyword evidence="6" id="KW-0804">Transcription</keyword>
<dbReference type="GO" id="GO:0034605">
    <property type="term" value="P:cellular response to heat"/>
    <property type="evidence" value="ECO:0007669"/>
    <property type="project" value="TreeGrafter"/>
</dbReference>
<evidence type="ECO:0000256" key="7">
    <source>
        <dbReference type="ARBA" id="ARBA00023242"/>
    </source>
</evidence>
<feature type="compositionally biased region" description="Basic and acidic residues" evidence="10">
    <location>
        <begin position="380"/>
        <end position="391"/>
    </location>
</feature>
<dbReference type="SMART" id="SM00415">
    <property type="entry name" value="HSF"/>
    <property type="match status" value="1"/>
</dbReference>
<dbReference type="InterPro" id="IPR000232">
    <property type="entry name" value="HSF_DNA-bd"/>
</dbReference>